<feature type="transmembrane region" description="Helical" evidence="7">
    <location>
        <begin position="91"/>
        <end position="112"/>
    </location>
</feature>
<proteinExistence type="inferred from homology"/>
<feature type="transmembrane region" description="Helical" evidence="7">
    <location>
        <begin position="286"/>
        <end position="306"/>
    </location>
</feature>
<accession>A0A538SUD0</accession>
<keyword evidence="6 7" id="KW-0472">Membrane</keyword>
<comment type="subcellular location">
    <subcellularLocation>
        <location evidence="1">Cell membrane</location>
        <topology evidence="1">Multi-pass membrane protein</topology>
    </subcellularLocation>
</comment>
<keyword evidence="5 7" id="KW-1133">Transmembrane helix</keyword>
<dbReference type="AlphaFoldDB" id="A0A538SUD0"/>
<evidence type="ECO:0000256" key="3">
    <source>
        <dbReference type="ARBA" id="ARBA00022475"/>
    </source>
</evidence>
<feature type="transmembrane region" description="Helical" evidence="7">
    <location>
        <begin position="189"/>
        <end position="212"/>
    </location>
</feature>
<dbReference type="EMBL" id="VBOU01000046">
    <property type="protein sequence ID" value="TMQ54975.1"/>
    <property type="molecule type" value="Genomic_DNA"/>
</dbReference>
<dbReference type="InterPro" id="IPR005524">
    <property type="entry name" value="DUF318"/>
</dbReference>
<feature type="transmembrane region" description="Helical" evidence="7">
    <location>
        <begin position="55"/>
        <end position="79"/>
    </location>
</feature>
<dbReference type="PANTHER" id="PTHR34184:SF4">
    <property type="entry name" value="UPF0718 PROTEIN YCGR"/>
    <property type="match status" value="1"/>
</dbReference>
<sequence>METQTTLAAISRVFLDSAGEIVPLFLLALLVGALIEELVSEQFIARFLTGKNPGTMALVAVVGALIPLCTCGMVPLAVALRRRGGDLKHTFAFLTAGAAVSIPVLLLTWKLIGITWLVVRFMASVALGLLAGYASSLVLAGAAARSLGTAPGRNDGLALDGGMLESTGVPGRSRLRSAWRCFLGQLREYAPWVLVSLALAAVVDVLVPGHWIHILYGQRTTVGSLLASISGVPFYFCSGAELPLVKELLAKGMGFGPATAMMLAVPIVNIPTFGVVGKWLGPRAAVAYMALIVLGSTLLGVVAGFFNPS</sequence>
<comment type="caution">
    <text evidence="8">The sequence shown here is derived from an EMBL/GenBank/DDBJ whole genome shotgun (WGS) entry which is preliminary data.</text>
</comment>
<feature type="transmembrane region" description="Helical" evidence="7">
    <location>
        <begin position="12"/>
        <end position="35"/>
    </location>
</feature>
<comment type="similarity">
    <text evidence="2">Belongs to the UPF0718 family.</text>
</comment>
<evidence type="ECO:0000256" key="5">
    <source>
        <dbReference type="ARBA" id="ARBA00022989"/>
    </source>
</evidence>
<dbReference type="InterPro" id="IPR052923">
    <property type="entry name" value="UPF0718"/>
</dbReference>
<protein>
    <recommendedName>
        <fullName evidence="10">Permease</fullName>
    </recommendedName>
</protein>
<keyword evidence="3" id="KW-1003">Cell membrane</keyword>
<dbReference type="Pfam" id="PF03773">
    <property type="entry name" value="ArsP_1"/>
    <property type="match status" value="1"/>
</dbReference>
<evidence type="ECO:0000256" key="7">
    <source>
        <dbReference type="SAM" id="Phobius"/>
    </source>
</evidence>
<gene>
    <name evidence="8" type="ORF">E6K74_04450</name>
</gene>
<dbReference type="Proteomes" id="UP000319829">
    <property type="component" value="Unassembled WGS sequence"/>
</dbReference>
<feature type="transmembrane region" description="Helical" evidence="7">
    <location>
        <begin position="118"/>
        <end position="144"/>
    </location>
</feature>
<keyword evidence="4 7" id="KW-0812">Transmembrane</keyword>
<feature type="transmembrane region" description="Helical" evidence="7">
    <location>
        <begin position="257"/>
        <end position="280"/>
    </location>
</feature>
<evidence type="ECO:0008006" key="10">
    <source>
        <dbReference type="Google" id="ProtNLM"/>
    </source>
</evidence>
<evidence type="ECO:0000313" key="8">
    <source>
        <dbReference type="EMBL" id="TMQ54975.1"/>
    </source>
</evidence>
<name>A0A538SUD0_UNCEI</name>
<dbReference type="GO" id="GO:0005886">
    <property type="term" value="C:plasma membrane"/>
    <property type="evidence" value="ECO:0007669"/>
    <property type="project" value="UniProtKB-SubCell"/>
</dbReference>
<evidence type="ECO:0000313" key="9">
    <source>
        <dbReference type="Proteomes" id="UP000319829"/>
    </source>
</evidence>
<organism evidence="8 9">
    <name type="scientific">Eiseniibacteriota bacterium</name>
    <dbReference type="NCBI Taxonomy" id="2212470"/>
    <lineage>
        <taxon>Bacteria</taxon>
        <taxon>Candidatus Eiseniibacteriota</taxon>
    </lineage>
</organism>
<reference evidence="8 9" key="1">
    <citation type="journal article" date="2019" name="Nat. Microbiol.">
        <title>Mediterranean grassland soil C-N compound turnover is dependent on rainfall and depth, and is mediated by genomically divergent microorganisms.</title>
        <authorList>
            <person name="Diamond S."/>
            <person name="Andeer P.F."/>
            <person name="Li Z."/>
            <person name="Crits-Christoph A."/>
            <person name="Burstein D."/>
            <person name="Anantharaman K."/>
            <person name="Lane K.R."/>
            <person name="Thomas B.C."/>
            <person name="Pan C."/>
            <person name="Northen T.R."/>
            <person name="Banfield J.F."/>
        </authorList>
    </citation>
    <scope>NUCLEOTIDE SEQUENCE [LARGE SCALE GENOMIC DNA]</scope>
    <source>
        <strain evidence="8">WS_4</strain>
    </source>
</reference>
<evidence type="ECO:0000256" key="2">
    <source>
        <dbReference type="ARBA" id="ARBA00006386"/>
    </source>
</evidence>
<evidence type="ECO:0000256" key="1">
    <source>
        <dbReference type="ARBA" id="ARBA00004651"/>
    </source>
</evidence>
<evidence type="ECO:0000256" key="6">
    <source>
        <dbReference type="ARBA" id="ARBA00023136"/>
    </source>
</evidence>
<dbReference type="PANTHER" id="PTHR34184">
    <property type="entry name" value="UPF0718 PROTEIN YCGR"/>
    <property type="match status" value="1"/>
</dbReference>
<evidence type="ECO:0000256" key="4">
    <source>
        <dbReference type="ARBA" id="ARBA00022692"/>
    </source>
</evidence>